<keyword evidence="1" id="KW-1133">Transmembrane helix</keyword>
<keyword evidence="1" id="KW-0472">Membrane</keyword>
<reference evidence="2 3" key="1">
    <citation type="submission" date="2020-08" db="EMBL/GenBank/DDBJ databases">
        <title>Genomic Encyclopedia of Type Strains, Phase IV (KMG-V): Genome sequencing to study the core and pangenomes of soil and plant-associated prokaryotes.</title>
        <authorList>
            <person name="Whitman W."/>
        </authorList>
    </citation>
    <scope>NUCLEOTIDE SEQUENCE [LARGE SCALE GENOMIC DNA]</scope>
    <source>
        <strain evidence="2 3">SEMIA 461</strain>
    </source>
</reference>
<comment type="caution">
    <text evidence="2">The sequence shown here is derived from an EMBL/GenBank/DDBJ whole genome shotgun (WGS) entry which is preliminary data.</text>
</comment>
<name>A0ABR6J8Y3_AGRRD</name>
<evidence type="ECO:0000313" key="2">
    <source>
        <dbReference type="EMBL" id="MBB4491413.1"/>
    </source>
</evidence>
<sequence length="92" mass="10457">MNKRRKLTLAVGVGTIVIELALLGALWFVFAEALPLIKTLDQQITQGVDEKSLLIALGLAWLVFLFMAYHKASDYLRSRMCWALVRHFHEKG</sequence>
<gene>
    <name evidence="2" type="ORF">GGE40_003244</name>
</gene>
<dbReference type="EMBL" id="JACIHP010000002">
    <property type="protein sequence ID" value="MBB4491413.1"/>
    <property type="molecule type" value="Genomic_DNA"/>
</dbReference>
<feature type="transmembrane region" description="Helical" evidence="1">
    <location>
        <begin position="7"/>
        <end position="31"/>
    </location>
</feature>
<accession>A0ABR6J8Y3</accession>
<dbReference type="RefSeq" id="WP_135521557.1">
    <property type="nucleotide sequence ID" value="NZ_JACIGN010000002.1"/>
</dbReference>
<proteinExistence type="predicted"/>
<evidence type="ECO:0000313" key="3">
    <source>
        <dbReference type="Proteomes" id="UP000534590"/>
    </source>
</evidence>
<dbReference type="Proteomes" id="UP000534590">
    <property type="component" value="Unassembled WGS sequence"/>
</dbReference>
<protein>
    <submittedName>
        <fullName evidence="2">Uncharacterized protein HemY</fullName>
    </submittedName>
</protein>
<organism evidence="2 3">
    <name type="scientific">Agrobacterium radiobacter</name>
    <dbReference type="NCBI Taxonomy" id="362"/>
    <lineage>
        <taxon>Bacteria</taxon>
        <taxon>Pseudomonadati</taxon>
        <taxon>Pseudomonadota</taxon>
        <taxon>Alphaproteobacteria</taxon>
        <taxon>Hyphomicrobiales</taxon>
        <taxon>Rhizobiaceae</taxon>
        <taxon>Rhizobium/Agrobacterium group</taxon>
        <taxon>Agrobacterium</taxon>
        <taxon>Agrobacterium tumefaciens complex</taxon>
    </lineage>
</organism>
<evidence type="ECO:0000256" key="1">
    <source>
        <dbReference type="SAM" id="Phobius"/>
    </source>
</evidence>
<keyword evidence="3" id="KW-1185">Reference proteome</keyword>
<feature type="transmembrane region" description="Helical" evidence="1">
    <location>
        <begin position="51"/>
        <end position="70"/>
    </location>
</feature>
<keyword evidence="1" id="KW-0812">Transmembrane</keyword>